<dbReference type="Gene3D" id="2.40.50.90">
    <property type="match status" value="1"/>
</dbReference>
<evidence type="ECO:0000259" key="1">
    <source>
        <dbReference type="PROSITE" id="PS50830"/>
    </source>
</evidence>
<dbReference type="InterPro" id="IPR035437">
    <property type="entry name" value="SNase_OB-fold_sf"/>
</dbReference>
<proteinExistence type="predicted"/>
<dbReference type="SMART" id="SM00318">
    <property type="entry name" value="SNc"/>
    <property type="match status" value="1"/>
</dbReference>
<feature type="domain" description="TNase-like" evidence="1">
    <location>
        <begin position="31"/>
        <end position="138"/>
    </location>
</feature>
<dbReference type="STRING" id="1117707.VQ7734_01919"/>
<dbReference type="Proteomes" id="UP000184600">
    <property type="component" value="Unassembled WGS sequence"/>
</dbReference>
<dbReference type="EMBL" id="FRFG01000021">
    <property type="protein sequence ID" value="SHO56152.1"/>
    <property type="molecule type" value="Genomic_DNA"/>
</dbReference>
<accession>A0A1M7YU72</accession>
<dbReference type="OrthoDB" id="309040at2"/>
<evidence type="ECO:0000313" key="2">
    <source>
        <dbReference type="EMBL" id="SHO56152.1"/>
    </source>
</evidence>
<dbReference type="InterPro" id="IPR016071">
    <property type="entry name" value="Staphylococal_nuclease_OB-fold"/>
</dbReference>
<reference evidence="3" key="1">
    <citation type="submission" date="2016-12" db="EMBL/GenBank/DDBJ databases">
        <authorList>
            <person name="Rodrigo-Torres L."/>
            <person name="Arahal R.D."/>
            <person name="Lucena T."/>
        </authorList>
    </citation>
    <scope>NUCLEOTIDE SEQUENCE [LARGE SCALE GENOMIC DNA]</scope>
</reference>
<sequence>MFKALFIVVITLWVNILSFNTYAANKTNYGSALVNKITSIYDADTFKANIKGWPDIIGQKVSIRVNGVDAPEIRGKCQKEKNAARIAKLFTIKALRTAKTVELRNMRRGKYFRILADVYVDNRNLSDLLINSGLARPYDGGKRGGWCTF</sequence>
<keyword evidence="3" id="KW-1185">Reference proteome</keyword>
<organism evidence="2 3">
    <name type="scientific">Vibrio quintilis</name>
    <dbReference type="NCBI Taxonomy" id="1117707"/>
    <lineage>
        <taxon>Bacteria</taxon>
        <taxon>Pseudomonadati</taxon>
        <taxon>Pseudomonadota</taxon>
        <taxon>Gammaproteobacteria</taxon>
        <taxon>Vibrionales</taxon>
        <taxon>Vibrionaceae</taxon>
        <taxon>Vibrio</taxon>
    </lineage>
</organism>
<dbReference type="AlphaFoldDB" id="A0A1M7YU72"/>
<protein>
    <recommendedName>
        <fullName evidence="1">TNase-like domain-containing protein</fullName>
    </recommendedName>
</protein>
<dbReference type="Pfam" id="PF00565">
    <property type="entry name" value="SNase"/>
    <property type="match status" value="1"/>
</dbReference>
<dbReference type="SUPFAM" id="SSF50199">
    <property type="entry name" value="Staphylococcal nuclease"/>
    <property type="match status" value="1"/>
</dbReference>
<dbReference type="PROSITE" id="PS50830">
    <property type="entry name" value="TNASE_3"/>
    <property type="match status" value="1"/>
</dbReference>
<dbReference type="RefSeq" id="WP_073581845.1">
    <property type="nucleotide sequence ID" value="NZ_AP024897.1"/>
</dbReference>
<name>A0A1M7YU72_9VIBR</name>
<evidence type="ECO:0000313" key="3">
    <source>
        <dbReference type="Proteomes" id="UP000184600"/>
    </source>
</evidence>
<gene>
    <name evidence="2" type="ORF">VQ7734_01919</name>
</gene>